<feature type="domain" description="Right handed beta helix" evidence="2">
    <location>
        <begin position="118"/>
        <end position="268"/>
    </location>
</feature>
<dbReference type="InterPro" id="IPR006626">
    <property type="entry name" value="PbH1"/>
</dbReference>
<dbReference type="OrthoDB" id="239453at2157"/>
<dbReference type="SUPFAM" id="SSF51126">
    <property type="entry name" value="Pectin lyase-like"/>
    <property type="match status" value="2"/>
</dbReference>
<dbReference type="InterPro" id="IPR011050">
    <property type="entry name" value="Pectin_lyase_fold/virulence"/>
</dbReference>
<reference evidence="3 4" key="1">
    <citation type="submission" date="2016-10" db="EMBL/GenBank/DDBJ databases">
        <authorList>
            <person name="de Groot N.N."/>
        </authorList>
    </citation>
    <scope>NUCLEOTIDE SEQUENCE [LARGE SCALE GENOMIC DNA]</scope>
    <source>
        <strain evidence="3 4">CGMCC 1.10457</strain>
    </source>
</reference>
<evidence type="ECO:0000313" key="4">
    <source>
        <dbReference type="Proteomes" id="UP000199062"/>
    </source>
</evidence>
<accession>A0A1I6L7B6</accession>
<proteinExistence type="predicted"/>
<evidence type="ECO:0000256" key="1">
    <source>
        <dbReference type="SAM" id="MobiDB-lite"/>
    </source>
</evidence>
<dbReference type="InterPro" id="IPR012334">
    <property type="entry name" value="Pectin_lyas_fold"/>
</dbReference>
<name>A0A1I6L7B6_9EURY</name>
<dbReference type="RefSeq" id="WP_089816577.1">
    <property type="nucleotide sequence ID" value="NZ_FOZK01000002.1"/>
</dbReference>
<feature type="region of interest" description="Disordered" evidence="1">
    <location>
        <begin position="397"/>
        <end position="447"/>
    </location>
</feature>
<dbReference type="STRING" id="767519.SAMN05216559_2195"/>
<dbReference type="Proteomes" id="UP000199062">
    <property type="component" value="Unassembled WGS sequence"/>
</dbReference>
<feature type="compositionally biased region" description="Polar residues" evidence="1">
    <location>
        <begin position="397"/>
        <end position="410"/>
    </location>
</feature>
<evidence type="ECO:0000313" key="3">
    <source>
        <dbReference type="EMBL" id="SFR99366.1"/>
    </source>
</evidence>
<dbReference type="EMBL" id="FOZK01000002">
    <property type="protein sequence ID" value="SFR99366.1"/>
    <property type="molecule type" value="Genomic_DNA"/>
</dbReference>
<dbReference type="InterPro" id="IPR039448">
    <property type="entry name" value="Beta_helix"/>
</dbReference>
<gene>
    <name evidence="3" type="ORF">SAMN05216559_2195</name>
</gene>
<sequence>MSRRLPQVAVLLVALAVGAAGTAVLASGPASAQATSIDSCTVIDEPGHYVLTQDVDQPGETESACIEIRSSDVVLDGDGHTVDGNGYGTGVGTAGTTAIENVSVVDLTVRESVTNVRFENVSDGQLSNVTSQGPDSTGAGVAVIDADRIEVRSSDLAGGSFGGPAIRIRDSKFLTVSNNAFTGGVRSIDAELMTQSTVSGNEFSGVDYPVDVDRGADNVISNNTIRDRPQVGIDVSGHANRVSDNTIATAGTGINVSGTQTSIENNDVSPSEEWAVTARGDDHTVVNNDLSGGDGIERSGGALRLAGGDHRVASNTLDGVHGVYIESAARSVDVQHNDIDAIYGARVAEMELCLRRQSGAAAVDVRANNFTADGGDGRTYAVLNEDDGLLAATNNYWGAENGPSSPTGENVSDPITGAAADGDGAPVSSGVHFDPWLTQEHTNQTAG</sequence>
<organism evidence="3 4">
    <name type="scientific">Halomicrobium zhouii</name>
    <dbReference type="NCBI Taxonomy" id="767519"/>
    <lineage>
        <taxon>Archaea</taxon>
        <taxon>Methanobacteriati</taxon>
        <taxon>Methanobacteriota</taxon>
        <taxon>Stenosarchaea group</taxon>
        <taxon>Halobacteria</taxon>
        <taxon>Halobacteriales</taxon>
        <taxon>Haloarculaceae</taxon>
        <taxon>Halomicrobium</taxon>
    </lineage>
</organism>
<protein>
    <submittedName>
        <fullName evidence="3">Right handed beta helix region</fullName>
    </submittedName>
</protein>
<dbReference type="AlphaFoldDB" id="A0A1I6L7B6"/>
<evidence type="ECO:0000259" key="2">
    <source>
        <dbReference type="Pfam" id="PF13229"/>
    </source>
</evidence>
<dbReference type="Gene3D" id="2.160.20.10">
    <property type="entry name" value="Single-stranded right-handed beta-helix, Pectin lyase-like"/>
    <property type="match status" value="1"/>
</dbReference>
<keyword evidence="4" id="KW-1185">Reference proteome</keyword>
<dbReference type="Pfam" id="PF13229">
    <property type="entry name" value="Beta_helix"/>
    <property type="match status" value="1"/>
</dbReference>
<dbReference type="SMART" id="SM00710">
    <property type="entry name" value="PbH1"/>
    <property type="match status" value="6"/>
</dbReference>